<dbReference type="PANTHER" id="PTHR43322:SF5">
    <property type="entry name" value="1-DEOXY-D-XYLULOSE-5-PHOSPHATE SYNTHASE, CHLOROPLASTIC"/>
    <property type="match status" value="1"/>
</dbReference>
<evidence type="ECO:0000256" key="5">
    <source>
        <dbReference type="ARBA" id="ARBA00013150"/>
    </source>
</evidence>
<feature type="non-terminal residue" evidence="14">
    <location>
        <position position="1"/>
    </location>
</feature>
<dbReference type="Gene3D" id="3.40.50.920">
    <property type="match status" value="1"/>
</dbReference>
<dbReference type="GO" id="GO:0008661">
    <property type="term" value="F:1-deoxy-D-xylulose-5-phosphate synthase activity"/>
    <property type="evidence" value="ECO:0007669"/>
    <property type="project" value="UniProtKB-EC"/>
</dbReference>
<evidence type="ECO:0000256" key="3">
    <source>
        <dbReference type="ARBA" id="ARBA00011081"/>
    </source>
</evidence>
<dbReference type="CDD" id="cd07033">
    <property type="entry name" value="TPP_PYR_DXS_TK_like"/>
    <property type="match status" value="1"/>
</dbReference>
<name>A0A0F9M8V7_9ZZZZ</name>
<dbReference type="InterPro" id="IPR029061">
    <property type="entry name" value="THDP-binding"/>
</dbReference>
<evidence type="ECO:0000256" key="9">
    <source>
        <dbReference type="ARBA" id="ARBA00022977"/>
    </source>
</evidence>
<dbReference type="GO" id="GO:0016114">
    <property type="term" value="P:terpenoid biosynthetic process"/>
    <property type="evidence" value="ECO:0007669"/>
    <property type="project" value="InterPro"/>
</dbReference>
<comment type="caution">
    <text evidence="14">The sequence shown here is derived from an EMBL/GenBank/DDBJ whole genome shotgun (WGS) entry which is preliminary data.</text>
</comment>
<evidence type="ECO:0000256" key="11">
    <source>
        <dbReference type="ARBA" id="ARBA00023229"/>
    </source>
</evidence>
<keyword evidence="10" id="KW-0786">Thiamine pyrophosphate</keyword>
<proteinExistence type="inferred from homology"/>
<dbReference type="Pfam" id="PF02780">
    <property type="entry name" value="Transketolase_C"/>
    <property type="match status" value="1"/>
</dbReference>
<dbReference type="GO" id="GO:0019288">
    <property type="term" value="P:isopentenyl diphosphate biosynthetic process, methylerythritol 4-phosphate pathway"/>
    <property type="evidence" value="ECO:0007669"/>
    <property type="project" value="TreeGrafter"/>
</dbReference>
<dbReference type="SMART" id="SM00861">
    <property type="entry name" value="Transket_pyr"/>
    <property type="match status" value="1"/>
</dbReference>
<evidence type="ECO:0000256" key="6">
    <source>
        <dbReference type="ARBA" id="ARBA00022679"/>
    </source>
</evidence>
<sequence length="440" mass="48927">LRAELELDKDFQQFENVTEVLAPKIPLGPLALSLGKGIKSAIQKSLIPDIGHVWDEMGFNYLGPADGHNITELIEVIDRARQYSDKVPFLHVLTNKGQGWTPATEDPTYYHQPGPPKEGPQKQTYSQVFSQALLRIMAEDQRVVAISAAMLEGTGLVAVQEVFPDRVFDVGICEQHAVSMAAGMARAGLKPVVCIYSTFLQRAFDQIMQDVCLNELPVVFALDRAGIVGQDGKTHHGLYDLAYMRIPPNMVVAVPKDENEMRHMLWTALHESKAWAIRYPRGEVLGVALEDRMRLLSTGTSEVIREGEWICLAGVGETVYAALDAAKELDEYDIKCQVVNMRFIKPVDEALVEELLDNFSQVWVIEEGTSVGGVASALLEAIMQAKERRRIHKDDMLRVYSISVGDSFPDHGEIEELRHQFGLDAHGIAQRVLNNIKGGE</sequence>
<keyword evidence="11" id="KW-0414">Isoprene biosynthesis</keyword>
<dbReference type="GO" id="GO:0009228">
    <property type="term" value="P:thiamine biosynthetic process"/>
    <property type="evidence" value="ECO:0007669"/>
    <property type="project" value="UniProtKB-KW"/>
</dbReference>
<dbReference type="GO" id="GO:0005829">
    <property type="term" value="C:cytosol"/>
    <property type="evidence" value="ECO:0007669"/>
    <property type="project" value="TreeGrafter"/>
</dbReference>
<comment type="similarity">
    <text evidence="3">Belongs to the transketolase family. DXPS subfamily.</text>
</comment>
<accession>A0A0F9M8V7</accession>
<feature type="region of interest" description="Disordered" evidence="12">
    <location>
        <begin position="103"/>
        <end position="122"/>
    </location>
</feature>
<dbReference type="InterPro" id="IPR009014">
    <property type="entry name" value="Transketo_C/PFOR_II"/>
</dbReference>
<dbReference type="PANTHER" id="PTHR43322">
    <property type="entry name" value="1-D-DEOXYXYLULOSE 5-PHOSPHATE SYNTHASE-RELATED"/>
    <property type="match status" value="1"/>
</dbReference>
<evidence type="ECO:0000313" key="14">
    <source>
        <dbReference type="EMBL" id="KKM73125.1"/>
    </source>
</evidence>
<evidence type="ECO:0000256" key="2">
    <source>
        <dbReference type="ARBA" id="ARBA00004980"/>
    </source>
</evidence>
<evidence type="ECO:0000256" key="4">
    <source>
        <dbReference type="ARBA" id="ARBA00011738"/>
    </source>
</evidence>
<keyword evidence="6" id="KW-0808">Transferase</keyword>
<dbReference type="GO" id="GO:0046872">
    <property type="term" value="F:metal ion binding"/>
    <property type="evidence" value="ECO:0007669"/>
    <property type="project" value="UniProtKB-KW"/>
</dbReference>
<reference evidence="14" key="1">
    <citation type="journal article" date="2015" name="Nature">
        <title>Complex archaea that bridge the gap between prokaryotes and eukaryotes.</title>
        <authorList>
            <person name="Spang A."/>
            <person name="Saw J.H."/>
            <person name="Jorgensen S.L."/>
            <person name="Zaremba-Niedzwiedzka K."/>
            <person name="Martijn J."/>
            <person name="Lind A.E."/>
            <person name="van Eijk R."/>
            <person name="Schleper C."/>
            <person name="Guy L."/>
            <person name="Ettema T.J."/>
        </authorList>
    </citation>
    <scope>NUCLEOTIDE SEQUENCE</scope>
</reference>
<dbReference type="EMBL" id="LAZR01009355">
    <property type="protein sequence ID" value="KKM73125.1"/>
    <property type="molecule type" value="Genomic_DNA"/>
</dbReference>
<evidence type="ECO:0000256" key="12">
    <source>
        <dbReference type="SAM" id="MobiDB-lite"/>
    </source>
</evidence>
<dbReference type="EC" id="2.2.1.7" evidence="5"/>
<feature type="domain" description="Transketolase-like pyrimidine-binding" evidence="13">
    <location>
        <begin position="123"/>
        <end position="287"/>
    </location>
</feature>
<evidence type="ECO:0000256" key="8">
    <source>
        <dbReference type="ARBA" id="ARBA00022842"/>
    </source>
</evidence>
<comment type="subunit">
    <text evidence="4">Homodimer.</text>
</comment>
<dbReference type="SUPFAM" id="SSF52922">
    <property type="entry name" value="TK C-terminal domain-like"/>
    <property type="match status" value="1"/>
</dbReference>
<keyword evidence="8" id="KW-0460">Magnesium</keyword>
<gene>
    <name evidence="14" type="ORF">LCGC14_1413590</name>
</gene>
<dbReference type="SUPFAM" id="SSF52518">
    <property type="entry name" value="Thiamin diphosphate-binding fold (THDP-binding)"/>
    <property type="match status" value="2"/>
</dbReference>
<dbReference type="InterPro" id="IPR005477">
    <property type="entry name" value="Dxylulose-5-P_synthase"/>
</dbReference>
<evidence type="ECO:0000259" key="13">
    <source>
        <dbReference type="SMART" id="SM00861"/>
    </source>
</evidence>
<comment type="pathway">
    <text evidence="2">Metabolic intermediate biosynthesis; 1-deoxy-D-xylulose 5-phosphate biosynthesis; 1-deoxy-D-xylulose 5-phosphate from D-glyceraldehyde 3-phosphate and pyruvate: step 1/1.</text>
</comment>
<dbReference type="FunFam" id="3.40.50.970:FF:000005">
    <property type="entry name" value="1-deoxy-D-xylulose-5-phosphate synthase"/>
    <property type="match status" value="1"/>
</dbReference>
<evidence type="ECO:0000256" key="1">
    <source>
        <dbReference type="ARBA" id="ARBA00001946"/>
    </source>
</evidence>
<dbReference type="Pfam" id="PF02779">
    <property type="entry name" value="Transket_pyr"/>
    <property type="match status" value="1"/>
</dbReference>
<dbReference type="InterPro" id="IPR033248">
    <property type="entry name" value="Transketolase_C"/>
</dbReference>
<keyword evidence="9" id="KW-0784">Thiamine biosynthesis</keyword>
<evidence type="ECO:0000256" key="10">
    <source>
        <dbReference type="ARBA" id="ARBA00023052"/>
    </source>
</evidence>
<dbReference type="InterPro" id="IPR005475">
    <property type="entry name" value="Transketolase-like_Pyr-bd"/>
</dbReference>
<dbReference type="AlphaFoldDB" id="A0A0F9M8V7"/>
<organism evidence="14">
    <name type="scientific">marine sediment metagenome</name>
    <dbReference type="NCBI Taxonomy" id="412755"/>
    <lineage>
        <taxon>unclassified sequences</taxon>
        <taxon>metagenomes</taxon>
        <taxon>ecological metagenomes</taxon>
    </lineage>
</organism>
<evidence type="ECO:0000256" key="7">
    <source>
        <dbReference type="ARBA" id="ARBA00022723"/>
    </source>
</evidence>
<dbReference type="UniPathway" id="UPA00064">
    <property type="reaction ID" value="UER00091"/>
</dbReference>
<protein>
    <recommendedName>
        <fullName evidence="5">1-deoxy-D-xylulose-5-phosphate synthase</fullName>
        <ecNumber evidence="5">2.2.1.7</ecNumber>
    </recommendedName>
</protein>
<keyword evidence="7" id="KW-0479">Metal-binding</keyword>
<dbReference type="Gene3D" id="3.40.50.970">
    <property type="match status" value="2"/>
</dbReference>
<comment type="cofactor">
    <cofactor evidence="1">
        <name>Mg(2+)</name>
        <dbReference type="ChEBI" id="CHEBI:18420"/>
    </cofactor>
</comment>
<dbReference type="Pfam" id="PF13292">
    <property type="entry name" value="DXP_synthase_N"/>
    <property type="match status" value="1"/>
</dbReference>